<dbReference type="Proteomes" id="UP000601789">
    <property type="component" value="Unassembled WGS sequence"/>
</dbReference>
<feature type="signal peptide" evidence="1">
    <location>
        <begin position="1"/>
        <end position="19"/>
    </location>
</feature>
<name>A0ABS0SCE4_9HYPH</name>
<feature type="chain" id="PRO_5045087055" description="DUF2066 domain-containing protein" evidence="1">
    <location>
        <begin position="20"/>
        <end position="149"/>
    </location>
</feature>
<evidence type="ECO:0000313" key="2">
    <source>
        <dbReference type="EMBL" id="MBI1620968.1"/>
    </source>
</evidence>
<reference evidence="2 3" key="1">
    <citation type="submission" date="2020-10" db="EMBL/GenBank/DDBJ databases">
        <title>Aquamicrobium zhengzhouensis sp. nov., a exopolysaccharide producing bacterium isolated from farmland soil.</title>
        <authorList>
            <person name="Wang X."/>
        </authorList>
    </citation>
    <scope>NUCLEOTIDE SEQUENCE [LARGE SCALE GENOMIC DNA]</scope>
    <source>
        <strain evidence="3">cd-1</strain>
    </source>
</reference>
<protein>
    <recommendedName>
        <fullName evidence="4">DUF2066 domain-containing protein</fullName>
    </recommendedName>
</protein>
<evidence type="ECO:0000256" key="1">
    <source>
        <dbReference type="SAM" id="SignalP"/>
    </source>
</evidence>
<proteinExistence type="predicted"/>
<comment type="caution">
    <text evidence="2">The sequence shown here is derived from an EMBL/GenBank/DDBJ whole genome shotgun (WGS) entry which is preliminary data.</text>
</comment>
<evidence type="ECO:0000313" key="3">
    <source>
        <dbReference type="Proteomes" id="UP000601789"/>
    </source>
</evidence>
<keyword evidence="1" id="KW-0732">Signal</keyword>
<dbReference type="EMBL" id="JADGMQ010000005">
    <property type="protein sequence ID" value="MBI1620968.1"/>
    <property type="molecule type" value="Genomic_DNA"/>
</dbReference>
<gene>
    <name evidence="2" type="ORF">IOD40_09870</name>
</gene>
<sequence length="149" mass="16310">MRLLLLIAMLFAGAVTSFAQGLDKEGAIDTIVGSDVTTGEEAATKDEGRIIAAIENASQAAATVRRKFSLDRVEIVFIPDLNDEDTDVEAKLLEYKPQITELRESIQGSAMFYHAVDSRSVMLTDVIALEFDDQNGVTIFVRGKKPETE</sequence>
<accession>A0ABS0SCE4</accession>
<organism evidence="2 3">
    <name type="scientific">Aquamicrobium zhengzhouense</name>
    <dbReference type="NCBI Taxonomy" id="2781738"/>
    <lineage>
        <taxon>Bacteria</taxon>
        <taxon>Pseudomonadati</taxon>
        <taxon>Pseudomonadota</taxon>
        <taxon>Alphaproteobacteria</taxon>
        <taxon>Hyphomicrobiales</taxon>
        <taxon>Phyllobacteriaceae</taxon>
        <taxon>Aquamicrobium</taxon>
    </lineage>
</organism>
<dbReference type="RefSeq" id="WP_198476371.1">
    <property type="nucleotide sequence ID" value="NZ_JADGMQ010000005.1"/>
</dbReference>
<evidence type="ECO:0008006" key="4">
    <source>
        <dbReference type="Google" id="ProtNLM"/>
    </source>
</evidence>
<keyword evidence="3" id="KW-1185">Reference proteome</keyword>